<feature type="region of interest" description="Disordered" evidence="1">
    <location>
        <begin position="534"/>
        <end position="584"/>
    </location>
</feature>
<feature type="region of interest" description="Disordered" evidence="1">
    <location>
        <begin position="471"/>
        <end position="497"/>
    </location>
</feature>
<dbReference type="EMBL" id="HACA01028002">
    <property type="protein sequence ID" value="CDW45363.1"/>
    <property type="molecule type" value="Transcribed_RNA"/>
</dbReference>
<feature type="compositionally biased region" description="Basic and acidic residues" evidence="1">
    <location>
        <begin position="146"/>
        <end position="156"/>
    </location>
</feature>
<accession>A0A0K2V4B4</accession>
<dbReference type="InterPro" id="IPR025451">
    <property type="entry name" value="DUF4211"/>
</dbReference>
<dbReference type="AlphaFoldDB" id="A0A0K2V4B4"/>
<evidence type="ECO:0000313" key="3">
    <source>
        <dbReference type="EMBL" id="CDW45363.1"/>
    </source>
</evidence>
<dbReference type="Pfam" id="PF13926">
    <property type="entry name" value="DUF4211"/>
    <property type="match status" value="1"/>
</dbReference>
<organism evidence="3">
    <name type="scientific">Lepeophtheirus salmonis</name>
    <name type="common">Salmon louse</name>
    <name type="synonym">Caligus salmonis</name>
    <dbReference type="NCBI Taxonomy" id="72036"/>
    <lineage>
        <taxon>Eukaryota</taxon>
        <taxon>Metazoa</taxon>
        <taxon>Ecdysozoa</taxon>
        <taxon>Arthropoda</taxon>
        <taxon>Crustacea</taxon>
        <taxon>Multicrustacea</taxon>
        <taxon>Hexanauplia</taxon>
        <taxon>Copepoda</taxon>
        <taxon>Siphonostomatoida</taxon>
        <taxon>Caligidae</taxon>
        <taxon>Lepeophtheirus</taxon>
    </lineage>
</organism>
<feature type="compositionally biased region" description="Low complexity" evidence="1">
    <location>
        <begin position="535"/>
        <end position="547"/>
    </location>
</feature>
<feature type="domain" description="DUF4211" evidence="2">
    <location>
        <begin position="752"/>
        <end position="869"/>
    </location>
</feature>
<protein>
    <recommendedName>
        <fullName evidence="2">DUF4211 domain-containing protein</fullName>
    </recommendedName>
</protein>
<proteinExistence type="predicted"/>
<evidence type="ECO:0000259" key="2">
    <source>
        <dbReference type="Pfam" id="PF13926"/>
    </source>
</evidence>
<feature type="compositionally biased region" description="Basic residues" evidence="1">
    <location>
        <begin position="572"/>
        <end position="581"/>
    </location>
</feature>
<feature type="compositionally biased region" description="Polar residues" evidence="1">
    <location>
        <begin position="288"/>
        <end position="310"/>
    </location>
</feature>
<name>A0A0K2V4B4_LEPSM</name>
<dbReference type="PANTHER" id="PTHR14689">
    <property type="entry name" value="PHORBOL-ESTER_DAG-TYPE DOMAIN-CONTAINING PROTEIN"/>
    <property type="match status" value="1"/>
</dbReference>
<dbReference type="PANTHER" id="PTHR14689:SF0">
    <property type="entry name" value="COILED-COIL DOMAIN-CONTAINING PROTEIN 82"/>
    <property type="match status" value="1"/>
</dbReference>
<reference evidence="3" key="1">
    <citation type="submission" date="2014-05" db="EMBL/GenBank/DDBJ databases">
        <authorList>
            <person name="Chronopoulou M."/>
        </authorList>
    </citation>
    <scope>NUCLEOTIDE SEQUENCE</scope>
    <source>
        <tissue evidence="3">Whole organism</tissue>
    </source>
</reference>
<dbReference type="OrthoDB" id="21499at2759"/>
<feature type="region of interest" description="Disordered" evidence="1">
    <location>
        <begin position="136"/>
        <end position="156"/>
    </location>
</feature>
<evidence type="ECO:0000256" key="1">
    <source>
        <dbReference type="SAM" id="MobiDB-lite"/>
    </source>
</evidence>
<sequence length="960" mass="107534">MNTEAKSLQDMPLSSTLSLKDTVIAPERKKNSIFYPVKDASYHPATVSATSAAQLLLANHEMSRPLLDSKLNPEGSKDLLELKSSHSLPLSHGSHPYLEGTGSSLFQGYSGFEIQGYNSSQIPLVSTASPSQIYYQSPSFPQHYGKRGEYPHPDHQKELSSLTRSFASRYSSQSLSSITSTLAHPNGKHKQVSSHITTSNLQPNPVLCHYAQSTPNTVLPRPFQKTYAQQEAHIYGHQRGPAMSALDSNSSGNIYMLEGSSKLLDYPSNYNHSKLKRIENVSKRENTYKGSESKNLGSSDTCSSRLFPKGNSTPMSGVLDTLKTVNSPTKAILTFDIDNSGYVPQIVMHPWDNSSASDSGITLTPSENAVPNAYSQQWPNITAIPSCGGDDGHTSMSDPSSVLCTKTQEYKNYCQRVISKPPDDEMGFLVDLPPSCNVILQPSSIGLSGKIPDSPFQIAFLKFLKGEHQSNSEQITTPDHESVAQLPGKKAYVPPYTPKSKNISSAYLYMRKDELLNPNEELPIIVDTSQIIPTSNNNKSSNNINNNLVPKPPSTKKKKKRGKSLDRETQHHPTRGTKARRAKDISFSKRLIQEKILLDENEEGMELGVSESDEDVSWTPYSDKNGKRGKRMSFEHEGGNSSSYSYKIKKQRGNDFIESSMFREGDFLMLKGDFDQKIPPIFRVSPKKSIERYSPERKDDYDNWMYRSTGSFIELELEDMYNTIVVECIHDGKLDVVKVIYRPRGPSDPELHKRSIAETSKFQDNFEVFMQALLSQSLDANFLNEVYTENDDYFVSNIQKIDSVTSSRKDKITSGVRVTSRFLTGIMTWPCFNDLGSSAVGDVRCGSCEVEPAKTMIQMFGQPYNQNSLNPVLPKEEARLHRNFSICNSCSRLASLYHRLSHNKQKMFQVCSKLVEVNSRSDPNKDTTLLLNELLANDDWLDQQFNKIQELWAEADSFIR</sequence>
<dbReference type="GO" id="GO:0005634">
    <property type="term" value="C:nucleus"/>
    <property type="evidence" value="ECO:0007669"/>
    <property type="project" value="TreeGrafter"/>
</dbReference>
<feature type="region of interest" description="Disordered" evidence="1">
    <location>
        <begin position="286"/>
        <end position="310"/>
    </location>
</feature>
<feature type="region of interest" description="Disordered" evidence="1">
    <location>
        <begin position="608"/>
        <end position="642"/>
    </location>
</feature>